<dbReference type="RefSeq" id="WP_092468270.1">
    <property type="nucleotide sequence ID" value="NZ_FOOX01000001.1"/>
</dbReference>
<dbReference type="EMBL" id="FOOX01000001">
    <property type="protein sequence ID" value="SFG00807.1"/>
    <property type="molecule type" value="Genomic_DNA"/>
</dbReference>
<organism evidence="2 3">
    <name type="scientific">Desulfotruncus arcticus DSM 17038</name>
    <dbReference type="NCBI Taxonomy" id="1121424"/>
    <lineage>
        <taxon>Bacteria</taxon>
        <taxon>Bacillati</taxon>
        <taxon>Bacillota</taxon>
        <taxon>Clostridia</taxon>
        <taxon>Eubacteriales</taxon>
        <taxon>Desulfallaceae</taxon>
        <taxon>Desulfotruncus</taxon>
    </lineage>
</organism>
<dbReference type="InterPro" id="IPR048844">
    <property type="entry name" value="LpdD_chaperone-like"/>
</dbReference>
<protein>
    <recommendedName>
        <fullName evidence="1">Prenylated flavin chaperone LpdD-like domain-containing protein</fullName>
    </recommendedName>
</protein>
<dbReference type="STRING" id="341036.SAMN05660649_00453"/>
<dbReference type="OrthoDB" id="5878625at2"/>
<proteinExistence type="predicted"/>
<dbReference type="Pfam" id="PF21758">
    <property type="entry name" value="PAC_bac"/>
    <property type="match status" value="1"/>
</dbReference>
<accession>A0A1I2NGI8</accession>
<evidence type="ECO:0000313" key="3">
    <source>
        <dbReference type="Proteomes" id="UP000199337"/>
    </source>
</evidence>
<sequence>MIDLYHSKAGSASFNVEIMVTQTPSGVIVQLLGGDKPHIGATVISHPRPSLALEGQISCNTIVIPELGHKEDELAKPLAENIAVALNCTVVMIAGIHIDNAGKFEINEINKICKQLVDEFLTFASKGLQNQVI</sequence>
<keyword evidence="3" id="KW-1185">Reference proteome</keyword>
<dbReference type="AlphaFoldDB" id="A0A1I2NGI8"/>
<reference evidence="3" key="1">
    <citation type="submission" date="2016-10" db="EMBL/GenBank/DDBJ databases">
        <authorList>
            <person name="Varghese N."/>
            <person name="Submissions S."/>
        </authorList>
    </citation>
    <scope>NUCLEOTIDE SEQUENCE [LARGE SCALE GENOMIC DNA]</scope>
    <source>
        <strain evidence="3">DSM 17038</strain>
    </source>
</reference>
<feature type="domain" description="Prenylated flavin chaperone LpdD-like" evidence="1">
    <location>
        <begin position="12"/>
        <end position="122"/>
    </location>
</feature>
<name>A0A1I2NGI8_9FIRM</name>
<evidence type="ECO:0000313" key="2">
    <source>
        <dbReference type="EMBL" id="SFG00807.1"/>
    </source>
</evidence>
<gene>
    <name evidence="2" type="ORF">SAMN05660649_00453</name>
</gene>
<evidence type="ECO:0000259" key="1">
    <source>
        <dbReference type="Pfam" id="PF21758"/>
    </source>
</evidence>
<dbReference type="Proteomes" id="UP000199337">
    <property type="component" value="Unassembled WGS sequence"/>
</dbReference>